<dbReference type="InterPro" id="IPR011076">
    <property type="entry name" value="Malate_synth_sf"/>
</dbReference>
<proteinExistence type="predicted"/>
<name>A0A9W4QUB9_9GAMM</name>
<dbReference type="InterPro" id="IPR048357">
    <property type="entry name" value="MSG_insertion"/>
</dbReference>
<organism evidence="2 3">
    <name type="scientific">Pseudoalteromonas holothuriae</name>
    <dbReference type="NCBI Taxonomy" id="2963714"/>
    <lineage>
        <taxon>Bacteria</taxon>
        <taxon>Pseudomonadati</taxon>
        <taxon>Pseudomonadota</taxon>
        <taxon>Gammaproteobacteria</taxon>
        <taxon>Alteromonadales</taxon>
        <taxon>Pseudoalteromonadaceae</taxon>
        <taxon>Pseudoalteromonas</taxon>
    </lineage>
</organism>
<accession>A0A9W4QUB9</accession>
<dbReference type="Pfam" id="PF20658">
    <property type="entry name" value="MSG_insertion"/>
    <property type="match status" value="1"/>
</dbReference>
<feature type="domain" description="Malate synthase G alpha-beta insertion" evidence="1">
    <location>
        <begin position="22"/>
        <end position="85"/>
    </location>
</feature>
<keyword evidence="2" id="KW-0012">Acyltransferase</keyword>
<dbReference type="NCBIfam" id="NF006511">
    <property type="entry name" value="PRK08951.1"/>
    <property type="match status" value="1"/>
</dbReference>
<evidence type="ECO:0000313" key="2">
    <source>
        <dbReference type="EMBL" id="CAH9053602.1"/>
    </source>
</evidence>
<dbReference type="InterPro" id="IPR006253">
    <property type="entry name" value="Malate_synthG"/>
</dbReference>
<dbReference type="GO" id="GO:0009436">
    <property type="term" value="P:glyoxylate catabolic process"/>
    <property type="evidence" value="ECO:0007669"/>
    <property type="project" value="TreeGrafter"/>
</dbReference>
<dbReference type="AlphaFoldDB" id="A0A9W4QUB9"/>
<dbReference type="PANTHER" id="PTHR42739">
    <property type="entry name" value="MALATE SYNTHASE G"/>
    <property type="match status" value="1"/>
</dbReference>
<dbReference type="EMBL" id="CAMAPC010000003">
    <property type="protein sequence ID" value="CAH9053602.1"/>
    <property type="molecule type" value="Genomic_DNA"/>
</dbReference>
<dbReference type="GO" id="GO:0005829">
    <property type="term" value="C:cytosol"/>
    <property type="evidence" value="ECO:0007669"/>
    <property type="project" value="TreeGrafter"/>
</dbReference>
<evidence type="ECO:0000313" key="3">
    <source>
        <dbReference type="Proteomes" id="UP001152467"/>
    </source>
</evidence>
<dbReference type="PANTHER" id="PTHR42739:SF1">
    <property type="entry name" value="MALATE SYNTHASE G"/>
    <property type="match status" value="1"/>
</dbReference>
<dbReference type="Proteomes" id="UP001152467">
    <property type="component" value="Unassembled WGS sequence"/>
</dbReference>
<evidence type="ECO:0000259" key="1">
    <source>
        <dbReference type="Pfam" id="PF20658"/>
    </source>
</evidence>
<dbReference type="EC" id="2.3.3.9" evidence="2"/>
<keyword evidence="2" id="KW-0808">Transferase</keyword>
<dbReference type="Gene3D" id="2.170.170.11">
    <property type="entry name" value="Malate synthase G - maily-beta sub-domain"/>
    <property type="match status" value="1"/>
</dbReference>
<reference evidence="2" key="1">
    <citation type="submission" date="2022-07" db="EMBL/GenBank/DDBJ databases">
        <authorList>
            <person name="Criscuolo A."/>
        </authorList>
    </citation>
    <scope>NUCLEOTIDE SEQUENCE</scope>
    <source>
        <strain evidence="2">CIP111854</strain>
    </source>
</reference>
<keyword evidence="3" id="KW-1185">Reference proteome</keyword>
<comment type="caution">
    <text evidence="2">The sequence shown here is derived from an EMBL/GenBank/DDBJ whole genome shotgun (WGS) entry which is preliminary data.</text>
</comment>
<dbReference type="GO" id="GO:0006097">
    <property type="term" value="P:glyoxylate cycle"/>
    <property type="evidence" value="ECO:0007669"/>
    <property type="project" value="InterPro"/>
</dbReference>
<dbReference type="GO" id="GO:0000287">
    <property type="term" value="F:magnesium ion binding"/>
    <property type="evidence" value="ECO:0007669"/>
    <property type="project" value="TreeGrafter"/>
</dbReference>
<sequence>MTALTCSNFDTQSTQCEKLDIAKQYLDQHCPLDHGSHLQATHYVVYYNHVMAFFADGSHCGLKYPKQFVALCGHRDDPSAILLKKSDDLHIEITFNRCGVSGKFDRANIDDIQVETPLSAVSSDTELNKLWMSFLSGVQHTTFCKQYTAKNGHDYCLGNV</sequence>
<dbReference type="SUPFAM" id="SSF51645">
    <property type="entry name" value="Malate synthase G"/>
    <property type="match status" value="1"/>
</dbReference>
<protein>
    <submittedName>
        <fullName evidence="2">Malate synthase G</fullName>
        <ecNumber evidence="2">2.3.3.9</ecNumber>
    </submittedName>
</protein>
<dbReference type="GO" id="GO:0004474">
    <property type="term" value="F:malate synthase activity"/>
    <property type="evidence" value="ECO:0007669"/>
    <property type="project" value="UniProtKB-EC"/>
</dbReference>
<gene>
    <name evidence="2" type="primary">glcB_1</name>
    <name evidence="2" type="ORF">PSECIP111854_01202</name>
</gene>